<evidence type="ECO:0000256" key="8">
    <source>
        <dbReference type="ARBA" id="ARBA00022840"/>
    </source>
</evidence>
<feature type="domain" description="ABC transporter" evidence="11">
    <location>
        <begin position="260"/>
        <end position="498"/>
    </location>
</feature>
<evidence type="ECO:0000313" key="12">
    <source>
        <dbReference type="EMBL" id="ASJ24692.1"/>
    </source>
</evidence>
<evidence type="ECO:0000256" key="2">
    <source>
        <dbReference type="ARBA" id="ARBA00004533"/>
    </source>
</evidence>
<gene>
    <name evidence="12" type="primary">rbsA</name>
    <name evidence="12" type="ORF">LHGZ1_1861</name>
</gene>
<keyword evidence="5" id="KW-0762">Sugar transport</keyword>
<comment type="subcellular location">
    <subcellularLocation>
        <location evidence="2">Cell inner membrane</location>
    </subcellularLocation>
    <subcellularLocation>
        <location evidence="1">Cell membrane</location>
        <topology evidence="1">Peripheral membrane protein</topology>
    </subcellularLocation>
</comment>
<dbReference type="PANTHER" id="PTHR43790:SF3">
    <property type="entry name" value="D-ALLOSE IMPORT ATP-BINDING PROTEIN ALSA-RELATED"/>
    <property type="match status" value="1"/>
</dbReference>
<keyword evidence="10" id="KW-0472">Membrane</keyword>
<dbReference type="InterPro" id="IPR027417">
    <property type="entry name" value="P-loop_NTPase"/>
</dbReference>
<dbReference type="GO" id="GO:0005886">
    <property type="term" value="C:plasma membrane"/>
    <property type="evidence" value="ECO:0007669"/>
    <property type="project" value="UniProtKB-SubCell"/>
</dbReference>
<evidence type="ECO:0000259" key="11">
    <source>
        <dbReference type="PROSITE" id="PS50893"/>
    </source>
</evidence>
<dbReference type="SMART" id="SM00382">
    <property type="entry name" value="AAA"/>
    <property type="match status" value="2"/>
</dbReference>
<dbReference type="CDD" id="cd03215">
    <property type="entry name" value="ABC_Carb_Monos_II"/>
    <property type="match status" value="1"/>
</dbReference>
<keyword evidence="9" id="KW-1278">Translocase</keyword>
<evidence type="ECO:0000256" key="5">
    <source>
        <dbReference type="ARBA" id="ARBA00022597"/>
    </source>
</evidence>
<dbReference type="PROSITE" id="PS00211">
    <property type="entry name" value="ABC_TRANSPORTER_1"/>
    <property type="match status" value="1"/>
</dbReference>
<feature type="domain" description="ABC transporter" evidence="11">
    <location>
        <begin position="5"/>
        <end position="243"/>
    </location>
</feature>
<evidence type="ECO:0000256" key="1">
    <source>
        <dbReference type="ARBA" id="ARBA00004202"/>
    </source>
</evidence>
<sequence>MDTLVEMQGICKSFGPVSVLRDVSFCLKAGEIHALMGENGAGKSTLMKVLTGIYPSDAGEIRVQGRSVDIRGPKHAEMLGIAIIHQELNLIPELSVADNMFLGRELTIGRTGILRHREMRRRTREYLARLNVLDIDPDCEAGSLSIGQQQMVEIARALSLDARVLIMDEPTAALTEREIEALFRLIRELRAAGVGIVYVSHRMEEIFALCDQISVLRDGNFVGTSRIAETDLDEVVQMMVGREIGERFPKRTTRPGEERLRVENLADSRAIIKDIGFSVRAGEVLGIAGLMGSGRTEIVKTLFGLEKKASGRVFLNGKPLTISKPADAISAGIGFVTEDRKHEGLVLGLSVRENMTLTHLQGFSRAGVIVSGRERGFVDGMIGRLKIRTRDCDLEVKSLSGGNQQKVVLAKWLAIKPRVLILDEPTRGVDIGGKAEIYHIINQLACDGVAVIMISSELPEVLSMSDRILVMHEGRIAAEVDAATATQESIMHAATGGC</sequence>
<evidence type="ECO:0000256" key="3">
    <source>
        <dbReference type="ARBA" id="ARBA00022448"/>
    </source>
</evidence>
<organism evidence="12 13">
    <name type="scientific">Laribacter hongkongensis</name>
    <dbReference type="NCBI Taxonomy" id="168471"/>
    <lineage>
        <taxon>Bacteria</taxon>
        <taxon>Pseudomonadati</taxon>
        <taxon>Pseudomonadota</taxon>
        <taxon>Betaproteobacteria</taxon>
        <taxon>Neisseriales</taxon>
        <taxon>Aquaspirillaceae</taxon>
        <taxon>Laribacter</taxon>
    </lineage>
</organism>
<dbReference type="Proteomes" id="UP000197424">
    <property type="component" value="Chromosome"/>
</dbReference>
<dbReference type="FunFam" id="3.40.50.300:FF:000127">
    <property type="entry name" value="Ribose import ATP-binding protein RbsA"/>
    <property type="match status" value="1"/>
</dbReference>
<name>A0A248LJ67_9NEIS</name>
<keyword evidence="8 12" id="KW-0067">ATP-binding</keyword>
<keyword evidence="3" id="KW-0813">Transport</keyword>
<dbReference type="PROSITE" id="PS50893">
    <property type="entry name" value="ABC_TRANSPORTER_2"/>
    <property type="match status" value="2"/>
</dbReference>
<keyword evidence="4" id="KW-1003">Cell membrane</keyword>
<dbReference type="InterPro" id="IPR003439">
    <property type="entry name" value="ABC_transporter-like_ATP-bd"/>
</dbReference>
<dbReference type="Pfam" id="PF00005">
    <property type="entry name" value="ABC_tran"/>
    <property type="match status" value="2"/>
</dbReference>
<proteinExistence type="predicted"/>
<dbReference type="GO" id="GO:0005524">
    <property type="term" value="F:ATP binding"/>
    <property type="evidence" value="ECO:0007669"/>
    <property type="project" value="UniProtKB-KW"/>
</dbReference>
<dbReference type="Gene3D" id="3.40.50.300">
    <property type="entry name" value="P-loop containing nucleotide triphosphate hydrolases"/>
    <property type="match status" value="2"/>
</dbReference>
<dbReference type="FunFam" id="3.40.50.300:FF:000126">
    <property type="entry name" value="Galactose/methyl galactoside import ATP-binding protein MglA"/>
    <property type="match status" value="1"/>
</dbReference>
<dbReference type="PANTHER" id="PTHR43790">
    <property type="entry name" value="CARBOHYDRATE TRANSPORT ATP-BINDING PROTEIN MG119-RELATED"/>
    <property type="match status" value="1"/>
</dbReference>
<keyword evidence="7" id="KW-0547">Nucleotide-binding</keyword>
<dbReference type="AlphaFoldDB" id="A0A248LJ67"/>
<evidence type="ECO:0000256" key="4">
    <source>
        <dbReference type="ARBA" id="ARBA00022475"/>
    </source>
</evidence>
<reference evidence="13" key="1">
    <citation type="submission" date="2017-06" db="EMBL/GenBank/DDBJ databases">
        <title>Whole genome sequence of Laribacter hongkongensis LHGZ1.</title>
        <authorList>
            <person name="Chen D."/>
            <person name="Wu H."/>
            <person name="Chen J."/>
        </authorList>
    </citation>
    <scope>NUCLEOTIDE SEQUENCE [LARGE SCALE GENOMIC DNA]</scope>
    <source>
        <strain evidence="13">LHGZ1</strain>
    </source>
</reference>
<evidence type="ECO:0000256" key="10">
    <source>
        <dbReference type="ARBA" id="ARBA00023136"/>
    </source>
</evidence>
<keyword evidence="6" id="KW-0677">Repeat</keyword>
<evidence type="ECO:0000256" key="6">
    <source>
        <dbReference type="ARBA" id="ARBA00022737"/>
    </source>
</evidence>
<dbReference type="GO" id="GO:0015749">
    <property type="term" value="P:monosaccharide transmembrane transport"/>
    <property type="evidence" value="ECO:0007669"/>
    <property type="project" value="UniProtKB-ARBA"/>
</dbReference>
<dbReference type="CDD" id="cd03216">
    <property type="entry name" value="ABC_Carb_Monos_I"/>
    <property type="match status" value="1"/>
</dbReference>
<evidence type="ECO:0000256" key="7">
    <source>
        <dbReference type="ARBA" id="ARBA00022741"/>
    </source>
</evidence>
<dbReference type="InterPro" id="IPR017871">
    <property type="entry name" value="ABC_transporter-like_CS"/>
</dbReference>
<evidence type="ECO:0000313" key="13">
    <source>
        <dbReference type="Proteomes" id="UP000197424"/>
    </source>
</evidence>
<dbReference type="InterPro" id="IPR050107">
    <property type="entry name" value="ABC_carbohydrate_import_ATPase"/>
</dbReference>
<dbReference type="SUPFAM" id="SSF52540">
    <property type="entry name" value="P-loop containing nucleoside triphosphate hydrolases"/>
    <property type="match status" value="2"/>
</dbReference>
<dbReference type="GO" id="GO:0016887">
    <property type="term" value="F:ATP hydrolysis activity"/>
    <property type="evidence" value="ECO:0007669"/>
    <property type="project" value="InterPro"/>
</dbReference>
<accession>A0A248LJ67</accession>
<dbReference type="EMBL" id="CP022115">
    <property type="protein sequence ID" value="ASJ24692.1"/>
    <property type="molecule type" value="Genomic_DNA"/>
</dbReference>
<dbReference type="InterPro" id="IPR003593">
    <property type="entry name" value="AAA+_ATPase"/>
</dbReference>
<protein>
    <submittedName>
        <fullName evidence="12">Ribose import ATP-binding protein RbsA</fullName>
    </submittedName>
</protein>
<evidence type="ECO:0000256" key="9">
    <source>
        <dbReference type="ARBA" id="ARBA00022967"/>
    </source>
</evidence>